<protein>
    <submittedName>
        <fullName evidence="2">Class I SAM-dependent methyltransferase</fullName>
        <ecNumber evidence="2">2.1.1.-</ecNumber>
    </submittedName>
</protein>
<accession>A0ABV9FLI7</accession>
<dbReference type="SUPFAM" id="SSF53335">
    <property type="entry name" value="S-adenosyl-L-methionine-dependent methyltransferases"/>
    <property type="match status" value="1"/>
</dbReference>
<dbReference type="PANTHER" id="PTHR43667">
    <property type="entry name" value="CYCLOPROPANE-FATTY-ACYL-PHOSPHOLIPID SYNTHASE"/>
    <property type="match status" value="1"/>
</dbReference>
<proteinExistence type="predicted"/>
<gene>
    <name evidence="2" type="ORF">ACFO3S_26775</name>
</gene>
<dbReference type="EMBL" id="JBHSEP010000032">
    <property type="protein sequence ID" value="MFC4601870.1"/>
    <property type="molecule type" value="Genomic_DNA"/>
</dbReference>
<dbReference type="Gene3D" id="3.40.50.150">
    <property type="entry name" value="Vaccinia Virus protein VP39"/>
    <property type="match status" value="1"/>
</dbReference>
<dbReference type="RefSeq" id="WP_378102539.1">
    <property type="nucleotide sequence ID" value="NZ_JBHSEP010000032.1"/>
</dbReference>
<dbReference type="GO" id="GO:0032259">
    <property type="term" value="P:methylation"/>
    <property type="evidence" value="ECO:0007669"/>
    <property type="project" value="UniProtKB-KW"/>
</dbReference>
<dbReference type="PANTHER" id="PTHR43667:SF2">
    <property type="entry name" value="FATTY ACID C-METHYL TRANSFERASE"/>
    <property type="match status" value="1"/>
</dbReference>
<dbReference type="Pfam" id="PF13649">
    <property type="entry name" value="Methyltransf_25"/>
    <property type="match status" value="1"/>
</dbReference>
<sequence>MYHGVRLKADYKQLWVEGMKDWNGGLSERMTDDEKEEAFWQTFLQEKKGEPDAYSAGIREELLRYIAPGDDVLEIGPGWGNYTFSVAEKAAAMTCVDSSRSVLDFLQKEAAGKGLRPMEMIHAKWEQYTPGRQYDVVFGVNCFYRMEDIEQTLLHMNEAARKYAVIGWTSGPERPHLLDFHQELGVKVKFQRRDYIHLTNLLYELGIDTNCKILELERNYLYASKEELLRSCLKDIIDPSYDRKAAEDIVLRHVTIEDGVYSYKHRFKTALLHWKPDAGYKPAIRQ</sequence>
<dbReference type="CDD" id="cd02440">
    <property type="entry name" value="AdoMet_MTases"/>
    <property type="match status" value="1"/>
</dbReference>
<comment type="caution">
    <text evidence="2">The sequence shown here is derived from an EMBL/GenBank/DDBJ whole genome shotgun (WGS) entry which is preliminary data.</text>
</comment>
<evidence type="ECO:0000259" key="1">
    <source>
        <dbReference type="Pfam" id="PF13649"/>
    </source>
</evidence>
<evidence type="ECO:0000313" key="3">
    <source>
        <dbReference type="Proteomes" id="UP001596028"/>
    </source>
</evidence>
<dbReference type="Proteomes" id="UP001596028">
    <property type="component" value="Unassembled WGS sequence"/>
</dbReference>
<dbReference type="InterPro" id="IPR050723">
    <property type="entry name" value="CFA/CMAS"/>
</dbReference>
<keyword evidence="2" id="KW-0489">Methyltransferase</keyword>
<dbReference type="EC" id="2.1.1.-" evidence="2"/>
<dbReference type="InterPro" id="IPR029063">
    <property type="entry name" value="SAM-dependent_MTases_sf"/>
</dbReference>
<feature type="domain" description="Methyltransferase" evidence="1">
    <location>
        <begin position="72"/>
        <end position="159"/>
    </location>
</feature>
<evidence type="ECO:0000313" key="2">
    <source>
        <dbReference type="EMBL" id="MFC4601870.1"/>
    </source>
</evidence>
<organism evidence="2 3">
    <name type="scientific">Cohnella hongkongensis</name>
    <dbReference type="NCBI Taxonomy" id="178337"/>
    <lineage>
        <taxon>Bacteria</taxon>
        <taxon>Bacillati</taxon>
        <taxon>Bacillota</taxon>
        <taxon>Bacilli</taxon>
        <taxon>Bacillales</taxon>
        <taxon>Paenibacillaceae</taxon>
        <taxon>Cohnella</taxon>
    </lineage>
</organism>
<keyword evidence="2" id="KW-0808">Transferase</keyword>
<name>A0ABV9FLI7_9BACL</name>
<dbReference type="GO" id="GO:0008168">
    <property type="term" value="F:methyltransferase activity"/>
    <property type="evidence" value="ECO:0007669"/>
    <property type="project" value="UniProtKB-KW"/>
</dbReference>
<keyword evidence="3" id="KW-1185">Reference proteome</keyword>
<dbReference type="InterPro" id="IPR041698">
    <property type="entry name" value="Methyltransf_25"/>
</dbReference>
<reference evidence="3" key="1">
    <citation type="journal article" date="2019" name="Int. J. Syst. Evol. Microbiol.">
        <title>The Global Catalogue of Microorganisms (GCM) 10K type strain sequencing project: providing services to taxonomists for standard genome sequencing and annotation.</title>
        <authorList>
            <consortium name="The Broad Institute Genomics Platform"/>
            <consortium name="The Broad Institute Genome Sequencing Center for Infectious Disease"/>
            <person name="Wu L."/>
            <person name="Ma J."/>
        </authorList>
    </citation>
    <scope>NUCLEOTIDE SEQUENCE [LARGE SCALE GENOMIC DNA]</scope>
    <source>
        <strain evidence="3">CCUG 49571</strain>
    </source>
</reference>